<proteinExistence type="inferred from homology"/>
<dbReference type="InterPro" id="IPR026591">
    <property type="entry name" value="Sirtuin_cat_small_dom_sf"/>
</dbReference>
<feature type="active site" description="Proton acceptor" evidence="4">
    <location>
        <position position="152"/>
    </location>
</feature>
<keyword evidence="3" id="KW-0520">NAD</keyword>
<dbReference type="Pfam" id="PF02731">
    <property type="entry name" value="SKIP_SNW"/>
    <property type="match status" value="1"/>
</dbReference>
<evidence type="ECO:0000256" key="3">
    <source>
        <dbReference type="ARBA" id="ARBA00023027"/>
    </source>
</evidence>
<sequence>MIFKMNVIYVTRCKFVNKIEALLCRTYSSNFTFVPNSKPIKNSDLLKLKDFIERHNNMCILTGAGISTESGIPDYRSEGVGLYARSNRKPVLYKDFCSSDAIRKRYWARNYVGWPRLYIKKLEDANKVKCIITQNVDNLHTKAGSRRVIELHGTAFKVMCLNCDERICRYHLQDILDKMNSSMIATSQVTIRPDGDVDISQEQVEGFKVPPCENCGGILKPDIIFFGDNVPRQVVESVKYNVEHSDSLLIVGSTLTTFSGYRIAVQANHAGKPIAILNIGKTRADDFANIKVEVTHKVVYYKICMLVDTVVWDREDEAREQKLRQRPVSALVKAVVTAPPYGQRKGWVPRNPEDFGDGGAFPEIHVAQYPLGMGMKGKETTSNTLAVQLDAHGKVKYDVIARQGHSKDKIVYSKLSDLLPSEITSEEDPTLQRPPTDEIDELTEKTKKALEKITRSKIAAAMPVRCAEKQAPAQYIRYTPSQQGQSFNSGAKQRVIRMVEAQIDPLEPPKFKINKKIPRGPPSPPAPVMHSPTRKVTVKEQKEWKIPPCISNWKNAKGYTIPLDKRLAADGRGLQQVHINENFAKLAEALYIADRKAREAVEMRAQLEKKLAQKEKEKKEDHLRQLAQKAREERAGLKSAAMEKSEESRERDQLRQERHKDRARERNLARAAPDKRSRLQRERERDISEQIALGLPAKSIPNSGEAQFDQRLFNTSKGMDSGYGHDDEYNVYDKPWKDSNSIGSHIYRPSKNIDKDTYGDDLEKLVKTNRFVPDKEFSGTDRSTARSGPVQFEKDEEDPFGLDQFLKQAKRASSSTTTTTKRKEEREQRRDDRDKRRKH</sequence>
<feature type="region of interest" description="Disordered" evidence="5">
    <location>
        <begin position="510"/>
        <end position="540"/>
    </location>
</feature>
<dbReference type="OrthoDB" id="666364at2759"/>
<evidence type="ECO:0000256" key="2">
    <source>
        <dbReference type="ARBA" id="ARBA00022679"/>
    </source>
</evidence>
<keyword evidence="2" id="KW-0808">Transferase</keyword>
<dbReference type="InterPro" id="IPR017862">
    <property type="entry name" value="SKI-int_prot_SKIP"/>
</dbReference>
<dbReference type="InterPro" id="IPR026590">
    <property type="entry name" value="Ssirtuin_cat_dom"/>
</dbReference>
<evidence type="ECO:0000313" key="8">
    <source>
        <dbReference type="Proteomes" id="UP000053825"/>
    </source>
</evidence>
<evidence type="ECO:0000259" key="6">
    <source>
        <dbReference type="PROSITE" id="PS50305"/>
    </source>
</evidence>
<feature type="domain" description="Deacetylase sirtuin-type" evidence="6">
    <location>
        <begin position="35"/>
        <end position="313"/>
    </location>
</feature>
<protein>
    <submittedName>
        <fullName evidence="7">Puff-specific protein Bx42</fullName>
    </submittedName>
</protein>
<gene>
    <name evidence="7" type="ORF">WH47_09852</name>
</gene>
<feature type="region of interest" description="Disordered" evidence="5">
    <location>
        <begin position="612"/>
        <end position="685"/>
    </location>
</feature>
<keyword evidence="4" id="KW-0479">Metal-binding</keyword>
<dbReference type="SUPFAM" id="SSF52467">
    <property type="entry name" value="DHS-like NAD/FAD-binding domain"/>
    <property type="match status" value="1"/>
</dbReference>
<dbReference type="Pfam" id="PF02146">
    <property type="entry name" value="SIR2"/>
    <property type="match status" value="1"/>
</dbReference>
<dbReference type="InterPro" id="IPR029035">
    <property type="entry name" value="DHS-like_NAD/FAD-binding_dom"/>
</dbReference>
<organism evidence="7 8">
    <name type="scientific">Habropoda laboriosa</name>
    <dbReference type="NCBI Taxonomy" id="597456"/>
    <lineage>
        <taxon>Eukaryota</taxon>
        <taxon>Metazoa</taxon>
        <taxon>Ecdysozoa</taxon>
        <taxon>Arthropoda</taxon>
        <taxon>Hexapoda</taxon>
        <taxon>Insecta</taxon>
        <taxon>Pterygota</taxon>
        <taxon>Neoptera</taxon>
        <taxon>Endopterygota</taxon>
        <taxon>Hymenoptera</taxon>
        <taxon>Apocrita</taxon>
        <taxon>Aculeata</taxon>
        <taxon>Apoidea</taxon>
        <taxon>Anthophila</taxon>
        <taxon>Apidae</taxon>
        <taxon>Habropoda</taxon>
    </lineage>
</organism>
<dbReference type="GO" id="GO:0000398">
    <property type="term" value="P:mRNA splicing, via spliceosome"/>
    <property type="evidence" value="ECO:0007669"/>
    <property type="project" value="InterPro"/>
</dbReference>
<dbReference type="InterPro" id="IPR004015">
    <property type="entry name" value="SKI-int_prot_SKIP_SNW-dom"/>
</dbReference>
<accession>A0A0L7R363</accession>
<dbReference type="GO" id="GO:0005681">
    <property type="term" value="C:spliceosomal complex"/>
    <property type="evidence" value="ECO:0007669"/>
    <property type="project" value="InterPro"/>
</dbReference>
<dbReference type="AlphaFoldDB" id="A0A0L7R363"/>
<feature type="binding site" evidence="4">
    <location>
        <position position="160"/>
    </location>
    <ligand>
        <name>Zn(2+)</name>
        <dbReference type="ChEBI" id="CHEBI:29105"/>
    </ligand>
</feature>
<dbReference type="Gene3D" id="3.40.50.1220">
    <property type="entry name" value="TPP-binding domain"/>
    <property type="match status" value="1"/>
</dbReference>
<evidence type="ECO:0000256" key="1">
    <source>
        <dbReference type="ARBA" id="ARBA00010197"/>
    </source>
</evidence>
<dbReference type="InterPro" id="IPR003000">
    <property type="entry name" value="Sirtuin"/>
</dbReference>
<evidence type="ECO:0000313" key="7">
    <source>
        <dbReference type="EMBL" id="KOC65273.1"/>
    </source>
</evidence>
<dbReference type="EMBL" id="KQ414663">
    <property type="protein sequence ID" value="KOC65273.1"/>
    <property type="molecule type" value="Genomic_DNA"/>
</dbReference>
<feature type="region of interest" description="Disordered" evidence="5">
    <location>
        <begin position="769"/>
        <end position="839"/>
    </location>
</feature>
<dbReference type="GO" id="GO:0070403">
    <property type="term" value="F:NAD+ binding"/>
    <property type="evidence" value="ECO:0007669"/>
    <property type="project" value="InterPro"/>
</dbReference>
<feature type="compositionally biased region" description="Basic and acidic residues" evidence="5">
    <location>
        <begin position="769"/>
        <end position="779"/>
    </location>
</feature>
<dbReference type="PANTHER" id="PTHR12096">
    <property type="entry name" value="NUCLEAR PROTEIN SKIP-RELATED"/>
    <property type="match status" value="1"/>
</dbReference>
<keyword evidence="8" id="KW-1185">Reference proteome</keyword>
<dbReference type="STRING" id="597456.A0A0L7R363"/>
<feature type="compositionally biased region" description="Basic and acidic residues" evidence="5">
    <location>
        <begin position="821"/>
        <end position="839"/>
    </location>
</feature>
<dbReference type="Proteomes" id="UP000053825">
    <property type="component" value="Unassembled WGS sequence"/>
</dbReference>
<feature type="binding site" evidence="4">
    <location>
        <position position="212"/>
    </location>
    <ligand>
        <name>Zn(2+)</name>
        <dbReference type="ChEBI" id="CHEBI:29105"/>
    </ligand>
</feature>
<evidence type="ECO:0000256" key="4">
    <source>
        <dbReference type="PROSITE-ProRule" id="PRU00236"/>
    </source>
</evidence>
<dbReference type="GO" id="GO:0046872">
    <property type="term" value="F:metal ion binding"/>
    <property type="evidence" value="ECO:0007669"/>
    <property type="project" value="UniProtKB-KW"/>
</dbReference>
<feature type="binding site" evidence="4">
    <location>
        <position position="215"/>
    </location>
    <ligand>
        <name>Zn(2+)</name>
        <dbReference type="ChEBI" id="CHEBI:29105"/>
    </ligand>
</feature>
<evidence type="ECO:0000256" key="5">
    <source>
        <dbReference type="SAM" id="MobiDB-lite"/>
    </source>
</evidence>
<comment type="similarity">
    <text evidence="1">Belongs to the SNW family.</text>
</comment>
<keyword evidence="4" id="KW-0862">Zinc</keyword>
<name>A0A0L7R363_9HYME</name>
<reference evidence="7 8" key="1">
    <citation type="submission" date="2015-07" db="EMBL/GenBank/DDBJ databases">
        <title>The genome of Habropoda laboriosa.</title>
        <authorList>
            <person name="Pan H."/>
            <person name="Kapheim K."/>
        </authorList>
    </citation>
    <scope>NUCLEOTIDE SEQUENCE [LARGE SCALE GENOMIC DNA]</scope>
    <source>
        <strain evidence="7">0110345459</strain>
    </source>
</reference>
<dbReference type="Gene3D" id="3.30.1600.10">
    <property type="entry name" value="SIR2/SIRT2 'Small Domain"/>
    <property type="match status" value="1"/>
</dbReference>
<feature type="binding site" evidence="4">
    <location>
        <position position="163"/>
    </location>
    <ligand>
        <name>Zn(2+)</name>
        <dbReference type="ChEBI" id="CHEBI:29105"/>
    </ligand>
</feature>
<dbReference type="PROSITE" id="PS50305">
    <property type="entry name" value="SIRTUIN"/>
    <property type="match status" value="1"/>
</dbReference>
<dbReference type="GO" id="GO:0016740">
    <property type="term" value="F:transferase activity"/>
    <property type="evidence" value="ECO:0007669"/>
    <property type="project" value="UniProtKB-KW"/>
</dbReference>